<dbReference type="Proteomes" id="UP001322512">
    <property type="component" value="Chromosome"/>
</dbReference>
<dbReference type="GO" id="GO:0032993">
    <property type="term" value="C:protein-DNA complex"/>
    <property type="evidence" value="ECO:0007669"/>
    <property type="project" value="TreeGrafter"/>
</dbReference>
<dbReference type="PRINTS" id="PR00039">
    <property type="entry name" value="HTHLYSR"/>
</dbReference>
<dbReference type="InterPro" id="IPR005119">
    <property type="entry name" value="LysR_subst-bd"/>
</dbReference>
<dbReference type="CDD" id="cd08414">
    <property type="entry name" value="PBP2_LTTR_aromatics_like"/>
    <property type="match status" value="1"/>
</dbReference>
<reference evidence="6" key="1">
    <citation type="journal article" date="2010" name="Environ. Microbiol.">
        <title>A blueprint of ectoine metabolism from the genome of the industrial producer Halomonas elongata DSM 2581(T).</title>
        <authorList>
            <person name="Schwibbert K."/>
            <person name="Marin-Sanguino A."/>
            <person name="Bagyan I."/>
            <person name="Heidrich G."/>
            <person name="Lentzen G."/>
            <person name="Seitz H."/>
            <person name="Rampp M."/>
            <person name="Schuster S.C."/>
            <person name="Klenk H.P."/>
            <person name="Pfeiffer F."/>
            <person name="Oesterhelt D."/>
            <person name="Kunte H.J."/>
        </authorList>
    </citation>
    <scope>NUCLEOTIDE SEQUENCE</scope>
    <source>
        <strain evidence="6">Type strain: DSM 2581</strain>
    </source>
</reference>
<name>A0A1R4A4B0_HALED</name>
<evidence type="ECO:0000313" key="9">
    <source>
        <dbReference type="Proteomes" id="UP001322512"/>
    </source>
</evidence>
<evidence type="ECO:0000256" key="4">
    <source>
        <dbReference type="ARBA" id="ARBA00023163"/>
    </source>
</evidence>
<gene>
    <name evidence="6" type="ORF">HELO_1491A</name>
    <name evidence="7" type="ORF">SR933_00830</name>
</gene>
<protein>
    <submittedName>
        <fullName evidence="6">LysR family transcription regulator</fullName>
    </submittedName>
    <submittedName>
        <fullName evidence="7">LysR family transcriptional regulator</fullName>
    </submittedName>
</protein>
<evidence type="ECO:0000256" key="3">
    <source>
        <dbReference type="ARBA" id="ARBA00023125"/>
    </source>
</evidence>
<dbReference type="AlphaFoldDB" id="A0A1R4A4B0"/>
<evidence type="ECO:0000259" key="5">
    <source>
        <dbReference type="PROSITE" id="PS50931"/>
    </source>
</evidence>
<accession>A0A1R4A4B0</accession>
<dbReference type="PANTHER" id="PTHR30346:SF0">
    <property type="entry name" value="HCA OPERON TRANSCRIPTIONAL ACTIVATOR HCAR"/>
    <property type="match status" value="1"/>
</dbReference>
<dbReference type="Pfam" id="PF03466">
    <property type="entry name" value="LysR_substrate"/>
    <property type="match status" value="1"/>
</dbReference>
<evidence type="ECO:0000256" key="2">
    <source>
        <dbReference type="ARBA" id="ARBA00023015"/>
    </source>
</evidence>
<dbReference type="Gene3D" id="3.40.190.10">
    <property type="entry name" value="Periplasmic binding protein-like II"/>
    <property type="match status" value="2"/>
</dbReference>
<reference evidence="8" key="3">
    <citation type="journal article" date="2011" name="Environ. Microbiol.">
        <title>A blueprint of ectoine metabolism from the genome of the industrial producer Halomonas elongata DSM 2581(T).</title>
        <authorList>
            <person name="Schwibbert K."/>
            <person name="Marin-Sanguino A."/>
            <person name="Bagyan I."/>
            <person name="Heidrich G."/>
            <person name="Lentzen G."/>
            <person name="Seitz H."/>
            <person name="Rampp M."/>
            <person name="Schuster S.C."/>
            <person name="Klenk H.P."/>
            <person name="Pfeiffer F."/>
            <person name="Oesterhelt D."/>
            <person name="Kunte H.J."/>
        </authorList>
    </citation>
    <scope>NUCLEOTIDE SEQUENCE [LARGE SCALE GENOMIC DNA]</scope>
    <source>
        <strain evidence="8">ATCC 33173 / DSM 2581 / NBRC 15536 / NCIMB 2198 / 1H9</strain>
    </source>
</reference>
<dbReference type="Pfam" id="PF00126">
    <property type="entry name" value="HTH_1"/>
    <property type="match status" value="1"/>
</dbReference>
<proteinExistence type="inferred from homology"/>
<dbReference type="FunFam" id="1.10.10.10:FF:000001">
    <property type="entry name" value="LysR family transcriptional regulator"/>
    <property type="match status" value="1"/>
</dbReference>
<reference evidence="6" key="2">
    <citation type="submission" date="2010-05" db="EMBL/GenBank/DDBJ databases">
        <title>Revision and reannotation of the Halomonas elongata DSM 2581(T) genome.</title>
        <authorList>
            <person name="Pfeiffer F."/>
            <person name="Bagyan I."/>
            <person name="Alfaro-Espinoza G."/>
            <person name="Zamora-Lagos M.A."/>
            <person name="Habermann B."/>
            <person name="Oesterhelt D."/>
            <person name="Kunte H.J."/>
        </authorList>
    </citation>
    <scope>NUCLEOTIDE SEQUENCE</scope>
    <source>
        <strain evidence="6">Type strain: DSM 2581</strain>
    </source>
</reference>
<comment type="similarity">
    <text evidence="1">Belongs to the LysR transcriptional regulatory family.</text>
</comment>
<organism evidence="6 8">
    <name type="scientific">Halomonas elongata (strain ATCC 33173 / DSM 2581 / NBRC 15536 / NCIMB 2198 / 1H9)</name>
    <dbReference type="NCBI Taxonomy" id="768066"/>
    <lineage>
        <taxon>Bacteria</taxon>
        <taxon>Pseudomonadati</taxon>
        <taxon>Pseudomonadota</taxon>
        <taxon>Gammaproteobacteria</taxon>
        <taxon>Oceanospirillales</taxon>
        <taxon>Halomonadaceae</taxon>
        <taxon>Halomonas</taxon>
    </lineage>
</organism>
<evidence type="ECO:0000313" key="6">
    <source>
        <dbReference type="EMBL" id="SJK83740.1"/>
    </source>
</evidence>
<dbReference type="GO" id="GO:0003700">
    <property type="term" value="F:DNA-binding transcription factor activity"/>
    <property type="evidence" value="ECO:0007669"/>
    <property type="project" value="InterPro"/>
</dbReference>
<dbReference type="GO" id="GO:0003677">
    <property type="term" value="F:DNA binding"/>
    <property type="evidence" value="ECO:0007669"/>
    <property type="project" value="UniProtKB-KW"/>
</dbReference>
<dbReference type="PROSITE" id="PS50931">
    <property type="entry name" value="HTH_LYSR"/>
    <property type="match status" value="1"/>
</dbReference>
<evidence type="ECO:0000313" key="8">
    <source>
        <dbReference type="Proteomes" id="UP000008707"/>
    </source>
</evidence>
<keyword evidence="9" id="KW-1185">Reference proteome</keyword>
<dbReference type="EMBL" id="FN869568">
    <property type="protein sequence ID" value="SJK83740.1"/>
    <property type="molecule type" value="Genomic_DNA"/>
</dbReference>
<dbReference type="PANTHER" id="PTHR30346">
    <property type="entry name" value="TRANSCRIPTIONAL DUAL REGULATOR HCAR-RELATED"/>
    <property type="match status" value="1"/>
</dbReference>
<dbReference type="InterPro" id="IPR036388">
    <property type="entry name" value="WH-like_DNA-bd_sf"/>
</dbReference>
<dbReference type="OrthoDB" id="8850588at2"/>
<dbReference type="EMBL" id="CP139472">
    <property type="protein sequence ID" value="WPU47465.1"/>
    <property type="molecule type" value="Genomic_DNA"/>
</dbReference>
<dbReference type="SUPFAM" id="SSF53850">
    <property type="entry name" value="Periplasmic binding protein-like II"/>
    <property type="match status" value="1"/>
</dbReference>
<evidence type="ECO:0000313" key="7">
    <source>
        <dbReference type="EMBL" id="WPU47465.1"/>
    </source>
</evidence>
<dbReference type="InterPro" id="IPR000847">
    <property type="entry name" value="LysR_HTH_N"/>
</dbReference>
<evidence type="ECO:0000256" key="1">
    <source>
        <dbReference type="ARBA" id="ARBA00009437"/>
    </source>
</evidence>
<dbReference type="RefSeq" id="WP_109637307.1">
    <property type="nucleotide sequence ID" value="NZ_CP139472.1"/>
</dbReference>
<keyword evidence="2" id="KW-0805">Transcription regulation</keyword>
<keyword evidence="3" id="KW-0238">DNA-binding</keyword>
<dbReference type="SUPFAM" id="SSF46785">
    <property type="entry name" value="Winged helix' DNA-binding domain"/>
    <property type="match status" value="1"/>
</dbReference>
<keyword evidence="4" id="KW-0804">Transcription</keyword>
<sequence length="304" mass="33500">MAVDARGRITLRTMEQFVAVAEELHFHRAAERLNMSQPPLTSAIRKLEEDINVTLIERGNRVLGLTPAGEKFLEEARETLRRAEQAITSTQDVAAGQTGLVRLGYVGSSLYGRLPDAIRAFRVQYPKVRLELREATTAAQISAIRAGVMDVGVVIPPLHNAEDVGLEGFDNDRLCMAIPKDHPLGKNDKVQLSDLSDEPFVLWPMLEGRGFHLQVIRLCANAGFVPRVEQEAYGMHAVLSLVAVGLGVSVVPDSMSGFRDDRITYRPINDAGSEFELSFIYRDLSPSAASFVCHASGKEKYKVL</sequence>
<dbReference type="InterPro" id="IPR036390">
    <property type="entry name" value="WH_DNA-bd_sf"/>
</dbReference>
<reference evidence="7 9" key="4">
    <citation type="submission" date="2023-11" db="EMBL/GenBank/DDBJ databases">
        <title>MicrobeMod: A computational toolkit for identifying prokaryotic methylation and restriction-modification with nanopore sequencing.</title>
        <authorList>
            <person name="Crits-Christoph A."/>
            <person name="Kang S.C."/>
            <person name="Lee H."/>
            <person name="Ostrov N."/>
        </authorList>
    </citation>
    <scope>NUCLEOTIDE SEQUENCE [LARGE SCALE GENOMIC DNA]</scope>
    <source>
        <strain evidence="7 9">ATCC 33173</strain>
    </source>
</reference>
<dbReference type="Proteomes" id="UP000008707">
    <property type="component" value="Chromosome"/>
</dbReference>
<dbReference type="Gene3D" id="1.10.10.10">
    <property type="entry name" value="Winged helix-like DNA-binding domain superfamily/Winged helix DNA-binding domain"/>
    <property type="match status" value="1"/>
</dbReference>
<feature type="domain" description="HTH lysR-type" evidence="5">
    <location>
        <begin position="9"/>
        <end position="66"/>
    </location>
</feature>
<dbReference type="KEGG" id="hel:HELO_1491A"/>